<evidence type="ECO:0000256" key="4">
    <source>
        <dbReference type="ARBA" id="ARBA00022690"/>
    </source>
</evidence>
<dbReference type="InterPro" id="IPR000010">
    <property type="entry name" value="Cystatin_dom"/>
</dbReference>
<proteinExistence type="inferred from homology"/>
<dbReference type="Gene3D" id="3.10.450.10">
    <property type="match status" value="1"/>
</dbReference>
<keyword evidence="11" id="KW-1185">Reference proteome</keyword>
<dbReference type="FunFam" id="3.10.450.10:FF:000001">
    <property type="entry name" value="Cystatin-A"/>
    <property type="match status" value="1"/>
</dbReference>
<organism evidence="10 11">
    <name type="scientific">Periophthalmus magnuspinnatus</name>
    <dbReference type="NCBI Taxonomy" id="409849"/>
    <lineage>
        <taxon>Eukaryota</taxon>
        <taxon>Metazoa</taxon>
        <taxon>Chordata</taxon>
        <taxon>Craniata</taxon>
        <taxon>Vertebrata</taxon>
        <taxon>Euteleostomi</taxon>
        <taxon>Actinopterygii</taxon>
        <taxon>Neopterygii</taxon>
        <taxon>Teleostei</taxon>
        <taxon>Neoteleostei</taxon>
        <taxon>Acanthomorphata</taxon>
        <taxon>Gobiaria</taxon>
        <taxon>Gobiiformes</taxon>
        <taxon>Gobioidei</taxon>
        <taxon>Gobiidae</taxon>
        <taxon>Oxudercinae</taxon>
        <taxon>Periophthalmus</taxon>
    </lineage>
</organism>
<feature type="domain" description="Cystatin" evidence="9">
    <location>
        <begin position="7"/>
        <end position="105"/>
    </location>
</feature>
<dbReference type="CDD" id="cd00042">
    <property type="entry name" value="CY"/>
    <property type="match status" value="1"/>
</dbReference>
<protein>
    <recommendedName>
        <fullName evidence="7">Cystatin-B</fullName>
    </recommendedName>
    <alternativeName>
        <fullName evidence="8">Stefin-B</fullName>
    </alternativeName>
</protein>
<dbReference type="PANTHER" id="PTHR11414">
    <property type="entry name" value="CYSTATIN FAMILY MEMBER"/>
    <property type="match status" value="1"/>
</dbReference>
<comment type="subcellular location">
    <subcellularLocation>
        <location evidence="1">Cytoplasm</location>
    </subcellularLocation>
</comment>
<keyword evidence="4" id="KW-0646">Protease inhibitor</keyword>
<dbReference type="GO" id="GO:0005829">
    <property type="term" value="C:cytosol"/>
    <property type="evidence" value="ECO:0007669"/>
    <property type="project" value="TreeGrafter"/>
</dbReference>
<evidence type="ECO:0000256" key="5">
    <source>
        <dbReference type="ARBA" id="ARBA00022704"/>
    </source>
</evidence>
<keyword evidence="6" id="KW-0391">Immunity</keyword>
<dbReference type="GO" id="GO:0004869">
    <property type="term" value="F:cysteine-type endopeptidase inhibitor activity"/>
    <property type="evidence" value="ECO:0007669"/>
    <property type="project" value="UniProtKB-KW"/>
</dbReference>
<dbReference type="Proteomes" id="UP000261520">
    <property type="component" value="Unplaced"/>
</dbReference>
<dbReference type="PANTHER" id="PTHR11414:SF21">
    <property type="entry name" value="CYSTATIN 14A, TANDEM DUPLICATE 1-RELATED"/>
    <property type="match status" value="1"/>
</dbReference>
<dbReference type="SMART" id="SM00043">
    <property type="entry name" value="CY"/>
    <property type="match status" value="1"/>
</dbReference>
<dbReference type="Pfam" id="PF00031">
    <property type="entry name" value="Cystatin"/>
    <property type="match status" value="1"/>
</dbReference>
<dbReference type="AlphaFoldDB" id="A0A3B4BIL9"/>
<evidence type="ECO:0000313" key="10">
    <source>
        <dbReference type="Ensembl" id="ENSPMGP00000029449.1"/>
    </source>
</evidence>
<reference evidence="10" key="2">
    <citation type="submission" date="2025-09" db="UniProtKB">
        <authorList>
            <consortium name="Ensembl"/>
        </authorList>
    </citation>
    <scope>IDENTIFICATION</scope>
</reference>
<evidence type="ECO:0000259" key="9">
    <source>
        <dbReference type="SMART" id="SM00043"/>
    </source>
</evidence>
<reference evidence="10" key="1">
    <citation type="submission" date="2025-08" db="UniProtKB">
        <authorList>
            <consortium name="Ensembl"/>
        </authorList>
    </citation>
    <scope>IDENTIFICATION</scope>
</reference>
<evidence type="ECO:0000256" key="7">
    <source>
        <dbReference type="ARBA" id="ARBA00040677"/>
    </source>
</evidence>
<dbReference type="Ensembl" id="ENSPMGT00000031344.1">
    <property type="protein sequence ID" value="ENSPMGP00000029449.1"/>
    <property type="gene ID" value="ENSPMGG00000023691.1"/>
</dbReference>
<comment type="similarity">
    <text evidence="2">Belongs to the cystatin family.</text>
</comment>
<evidence type="ECO:0000313" key="11">
    <source>
        <dbReference type="Proteomes" id="UP000261520"/>
    </source>
</evidence>
<dbReference type="STRING" id="409849.ENSPMGP00000029449"/>
<keyword evidence="3" id="KW-0963">Cytoplasm</keyword>
<evidence type="ECO:0000256" key="2">
    <source>
        <dbReference type="ARBA" id="ARBA00009403"/>
    </source>
</evidence>
<dbReference type="PRINTS" id="PR00295">
    <property type="entry name" value="STEFINA"/>
</dbReference>
<name>A0A3B4BIL9_9GOBI</name>
<dbReference type="InterPro" id="IPR001713">
    <property type="entry name" value="Prot_inh_stefin"/>
</dbReference>
<evidence type="ECO:0000256" key="6">
    <source>
        <dbReference type="ARBA" id="ARBA00022859"/>
    </source>
</evidence>
<accession>A0A3B4BIL9</accession>
<dbReference type="InterPro" id="IPR046350">
    <property type="entry name" value="Cystatin_sf"/>
</dbReference>
<keyword evidence="5" id="KW-0789">Thiol protease inhibitor</keyword>
<dbReference type="PROSITE" id="PS00287">
    <property type="entry name" value="CYSTATIN"/>
    <property type="match status" value="1"/>
</dbReference>
<dbReference type="GO" id="GO:0002376">
    <property type="term" value="P:immune system process"/>
    <property type="evidence" value="ECO:0007669"/>
    <property type="project" value="UniProtKB-KW"/>
</dbReference>
<evidence type="ECO:0000256" key="8">
    <source>
        <dbReference type="ARBA" id="ARBA00041437"/>
    </source>
</evidence>
<dbReference type="InterPro" id="IPR018073">
    <property type="entry name" value="Prot_inh_cystat_CS"/>
</dbReference>
<dbReference type="SUPFAM" id="SSF54403">
    <property type="entry name" value="Cystatin/monellin"/>
    <property type="match status" value="1"/>
</dbReference>
<dbReference type="GO" id="GO:0071220">
    <property type="term" value="P:cellular response to bacterial lipoprotein"/>
    <property type="evidence" value="ECO:0007669"/>
    <property type="project" value="UniProtKB-ARBA"/>
</dbReference>
<evidence type="ECO:0000256" key="3">
    <source>
        <dbReference type="ARBA" id="ARBA00022490"/>
    </source>
</evidence>
<evidence type="ECO:0000256" key="1">
    <source>
        <dbReference type="ARBA" id="ARBA00004496"/>
    </source>
</evidence>
<sequence length="105" mass="11727">MPNQTHRCCGGTSEVKPADQKIQDIADSVKSQVEEKAGKKYCKFLVKSYKSQVVAGTNFFMKVSVSLKEDHIHVRVFQGLPHTGGALEVHGLQESKSHHDPIEYF</sequence>